<dbReference type="PANTHER" id="PTHR15615">
    <property type="match status" value="1"/>
</dbReference>
<dbReference type="InterPro" id="IPR006671">
    <property type="entry name" value="Cyclin_N"/>
</dbReference>
<dbReference type="OrthoDB" id="244495at2759"/>
<keyword evidence="6" id="KW-1185">Reference proteome</keyword>
<keyword evidence="3" id="KW-0812">Transmembrane</keyword>
<dbReference type="GO" id="GO:0000307">
    <property type="term" value="C:cyclin-dependent protein kinase holoenzyme complex"/>
    <property type="evidence" value="ECO:0007669"/>
    <property type="project" value="TreeGrafter"/>
</dbReference>
<dbReference type="WBParaSite" id="EVEC_0001204601-mRNA-1">
    <property type="protein sequence ID" value="EVEC_0001204601-mRNA-1"/>
    <property type="gene ID" value="EVEC_0001204601"/>
</dbReference>
<dbReference type="Pfam" id="PF00134">
    <property type="entry name" value="Cyclin_N"/>
    <property type="match status" value="1"/>
</dbReference>
<dbReference type="GO" id="GO:0016538">
    <property type="term" value="F:cyclin-dependent protein serine/threonine kinase regulator activity"/>
    <property type="evidence" value="ECO:0007669"/>
    <property type="project" value="TreeGrafter"/>
</dbReference>
<evidence type="ECO:0000256" key="2">
    <source>
        <dbReference type="ARBA" id="ARBA00040808"/>
    </source>
</evidence>
<keyword evidence="3" id="KW-1133">Transmembrane helix</keyword>
<dbReference type="InterPro" id="IPR036915">
    <property type="entry name" value="Cyclin-like_sf"/>
</dbReference>
<feature type="transmembrane region" description="Helical" evidence="3">
    <location>
        <begin position="188"/>
        <end position="213"/>
    </location>
</feature>
<proteinExistence type="inferred from homology"/>
<dbReference type="STRING" id="51028.A0A0N4VM95"/>
<evidence type="ECO:0000313" key="7">
    <source>
        <dbReference type="WBParaSite" id="EVEC_0001204601-mRNA-1"/>
    </source>
</evidence>
<dbReference type="Gene3D" id="1.10.472.10">
    <property type="entry name" value="Cyclin-like"/>
    <property type="match status" value="1"/>
</dbReference>
<comment type="similarity">
    <text evidence="1">Belongs to the CNPPD1 family.</text>
</comment>
<evidence type="ECO:0000313" key="6">
    <source>
        <dbReference type="Proteomes" id="UP000274131"/>
    </source>
</evidence>
<gene>
    <name evidence="5" type="ORF">EVEC_LOCUS11291</name>
</gene>
<reference evidence="7" key="1">
    <citation type="submission" date="2017-02" db="UniProtKB">
        <authorList>
            <consortium name="WormBaseParasite"/>
        </authorList>
    </citation>
    <scope>IDENTIFICATION</scope>
</reference>
<name>A0A0N4VM95_ENTVE</name>
<evidence type="ECO:0000313" key="5">
    <source>
        <dbReference type="EMBL" id="VDD96540.1"/>
    </source>
</evidence>
<dbReference type="SUPFAM" id="SSF47954">
    <property type="entry name" value="Cyclin-like"/>
    <property type="match status" value="1"/>
</dbReference>
<feature type="domain" description="Cyclin N-terminal" evidence="4">
    <location>
        <begin position="58"/>
        <end position="141"/>
    </location>
</feature>
<organism evidence="7">
    <name type="scientific">Enterobius vermicularis</name>
    <name type="common">Human pinworm</name>
    <dbReference type="NCBI Taxonomy" id="51028"/>
    <lineage>
        <taxon>Eukaryota</taxon>
        <taxon>Metazoa</taxon>
        <taxon>Ecdysozoa</taxon>
        <taxon>Nematoda</taxon>
        <taxon>Chromadorea</taxon>
        <taxon>Rhabditida</taxon>
        <taxon>Spirurina</taxon>
        <taxon>Oxyuridomorpha</taxon>
        <taxon>Oxyuroidea</taxon>
        <taxon>Oxyuridae</taxon>
        <taxon>Enterobius</taxon>
    </lineage>
</organism>
<dbReference type="CDD" id="cd20557">
    <property type="entry name" value="CYCLIN_ScPCL1-like"/>
    <property type="match status" value="1"/>
</dbReference>
<dbReference type="GO" id="GO:0019901">
    <property type="term" value="F:protein kinase binding"/>
    <property type="evidence" value="ECO:0007669"/>
    <property type="project" value="InterPro"/>
</dbReference>
<dbReference type="EMBL" id="UXUI01011836">
    <property type="protein sequence ID" value="VDD96540.1"/>
    <property type="molecule type" value="Genomic_DNA"/>
</dbReference>
<accession>A0A0N4VM95</accession>
<dbReference type="PANTHER" id="PTHR15615:SF108">
    <property type="entry name" value="PROTEIN CNPPD1"/>
    <property type="match status" value="1"/>
</dbReference>
<evidence type="ECO:0000256" key="3">
    <source>
        <dbReference type="SAM" id="Phobius"/>
    </source>
</evidence>
<evidence type="ECO:0000259" key="4">
    <source>
        <dbReference type="Pfam" id="PF00134"/>
    </source>
</evidence>
<evidence type="ECO:0000256" key="1">
    <source>
        <dbReference type="ARBA" id="ARBA00038508"/>
    </source>
</evidence>
<dbReference type="InterPro" id="IPR013922">
    <property type="entry name" value="Cyclin_PHO80-like"/>
</dbReference>
<keyword evidence="3" id="KW-0472">Membrane</keyword>
<sequence>MAPKSGAFRHLQRRMRRTLNYGTRRMQNLPFSLSGNSQVAFFYCLLPFYYGARKYGCVDACTFLVAMVYVDRVRIADKAYFECSDPNDIYLPALVIASKFLHDGGLEEFVYNDEWAASASTSLNRVNELELKILDILSWDVSVSGKDFERVLYEAEAWVARNALLKQGFLTYNEAAILSSRISLFHNILLPFISIFASLLVLYSAVMFSVLVLPKVALTYRIYVNGNLSCFLTLYSQRVFELSSLYRRLFEVRFLTMRVLGGVGIIFSAGKCCHVDF</sequence>
<dbReference type="Proteomes" id="UP000274131">
    <property type="component" value="Unassembled WGS sequence"/>
</dbReference>
<dbReference type="AlphaFoldDB" id="A0A0N4VM95"/>
<protein>
    <recommendedName>
        <fullName evidence="2">Protein CNPPD1</fullName>
    </recommendedName>
</protein>
<reference evidence="5 6" key="2">
    <citation type="submission" date="2018-10" db="EMBL/GenBank/DDBJ databases">
        <authorList>
            <consortium name="Pathogen Informatics"/>
        </authorList>
    </citation>
    <scope>NUCLEOTIDE SEQUENCE [LARGE SCALE GENOMIC DNA]</scope>
</reference>
<dbReference type="GO" id="GO:0005634">
    <property type="term" value="C:nucleus"/>
    <property type="evidence" value="ECO:0007669"/>
    <property type="project" value="TreeGrafter"/>
</dbReference>